<dbReference type="InterPro" id="IPR003615">
    <property type="entry name" value="HNH_nuc"/>
</dbReference>
<evidence type="ECO:0000256" key="1">
    <source>
        <dbReference type="SAM" id="MobiDB-lite"/>
    </source>
</evidence>
<dbReference type="EMBL" id="JACIIQ010000011">
    <property type="protein sequence ID" value="MBB5671352.1"/>
    <property type="molecule type" value="Genomic_DNA"/>
</dbReference>
<sequence length="309" mass="34237">MDDEKQRIAQWRAKRRQERFEQERGRSRTRQFAGHFFLADDDEESIDPADAAADAEEQALAQRASAPAEPSPRLSSSELRLALWSWDMDSLRQLWSERAQKLSYVEDAARLLAHIRHRSGIDASLRSPAQMTGNDAIQALKGSLEESGRLHLSSTPPSIPPDPSLEGKRVEQVLRVIREGQSDFRKRLVEHYGAVCMVTGTSHASVIDAAHIKPYNGISTNALSNGLLLRKDIHALFDAGLLDISPDLLVSVSDSVTDPCYRTLHGQRLTLRAPSKISHSALLARMRGEAMNEIGGAFAGDKDHDGHPR</sequence>
<reference evidence="3" key="1">
    <citation type="submission" date="2020-08" db="EMBL/GenBank/DDBJ databases">
        <title>Studying the diversity of plant-associated saprophytic bacteria and their role in host health and plant-pathogen interactions.</title>
        <authorList>
            <person name="Potnis N."/>
        </authorList>
    </citation>
    <scope>NUCLEOTIDE SEQUENCE</scope>
    <source>
        <strain evidence="3">F21</strain>
    </source>
</reference>
<dbReference type="Proteomes" id="UP000528595">
    <property type="component" value="Unassembled WGS sequence"/>
</dbReference>
<comment type="caution">
    <text evidence="3">The sequence shown here is derived from an EMBL/GenBank/DDBJ whole genome shotgun (WGS) entry which is preliminary data.</text>
</comment>
<organism evidence="3">
    <name type="scientific">Xanthomonas arboricola</name>
    <dbReference type="NCBI Taxonomy" id="56448"/>
    <lineage>
        <taxon>Bacteria</taxon>
        <taxon>Pseudomonadati</taxon>
        <taxon>Pseudomonadota</taxon>
        <taxon>Gammaproteobacteria</taxon>
        <taxon>Lysobacterales</taxon>
        <taxon>Lysobacteraceae</taxon>
        <taxon>Xanthomonas</taxon>
    </lineage>
</organism>
<evidence type="ECO:0000259" key="2">
    <source>
        <dbReference type="Pfam" id="PF13391"/>
    </source>
</evidence>
<accession>A0AB73GZY9</accession>
<feature type="domain" description="HNH nuclease" evidence="2">
    <location>
        <begin position="196"/>
        <end position="242"/>
    </location>
</feature>
<dbReference type="AlphaFoldDB" id="A0AB73GZY9"/>
<proteinExistence type="predicted"/>
<evidence type="ECO:0000313" key="3">
    <source>
        <dbReference type="EMBL" id="MBB5671352.1"/>
    </source>
</evidence>
<protein>
    <recommendedName>
        <fullName evidence="2">HNH nuclease domain-containing protein</fullName>
    </recommendedName>
</protein>
<dbReference type="Pfam" id="PF13391">
    <property type="entry name" value="HNH_2"/>
    <property type="match status" value="1"/>
</dbReference>
<dbReference type="RefSeq" id="WP_051876402.1">
    <property type="nucleotide sequence ID" value="NZ_JACIIQ010000011.1"/>
</dbReference>
<name>A0AB73GZY9_9XANT</name>
<gene>
    <name evidence="3" type="ORF">FHR65_002922</name>
</gene>
<feature type="region of interest" description="Disordered" evidence="1">
    <location>
        <begin position="1"/>
        <end position="27"/>
    </location>
</feature>